<dbReference type="KEGG" id="bmeg:BG04_702"/>
<dbReference type="AlphaFoldDB" id="A0A0B6AL72"/>
<evidence type="ECO:0000313" key="1">
    <source>
        <dbReference type="EMBL" id="AJI20549.1"/>
    </source>
</evidence>
<evidence type="ECO:0000313" key="2">
    <source>
        <dbReference type="Proteomes" id="UP000031829"/>
    </source>
</evidence>
<protein>
    <submittedName>
        <fullName evidence="1">MEthanogen/methylotroph, DcmR Sensory domain protein</fullName>
    </submittedName>
</protein>
<dbReference type="Proteomes" id="UP000031829">
    <property type="component" value="Chromosome"/>
</dbReference>
<organism evidence="1 2">
    <name type="scientific">Priestia megaterium (strain ATCC 14581 / DSM 32 / CCUG 1817 / JCM 2506 / NBRC 15308 / NCIMB 9376 / NCTC 10342 / NRRL B-14308 / VKM B-512 / Ford 19)</name>
    <name type="common">Bacillus megaterium</name>
    <dbReference type="NCBI Taxonomy" id="1348623"/>
    <lineage>
        <taxon>Bacteria</taxon>
        <taxon>Bacillati</taxon>
        <taxon>Bacillota</taxon>
        <taxon>Bacilli</taxon>
        <taxon>Bacillales</taxon>
        <taxon>Bacillaceae</taxon>
        <taxon>Priestia</taxon>
    </lineage>
</organism>
<dbReference type="RefSeq" id="WP_034649729.1">
    <property type="nucleotide sequence ID" value="NZ_BCVB01000012.1"/>
</dbReference>
<name>A0A0B6AL72_PRIM2</name>
<accession>A0A0B6AL72</accession>
<dbReference type="GeneID" id="93644192"/>
<reference evidence="1 2" key="1">
    <citation type="journal article" date="2015" name="Genome Announc.">
        <title>Complete genome sequences for 35 biothreat assay-relevant bacillus species.</title>
        <authorList>
            <person name="Johnson S.L."/>
            <person name="Daligault H.E."/>
            <person name="Davenport K.W."/>
            <person name="Jaissle J."/>
            <person name="Frey K.G."/>
            <person name="Ladner J.T."/>
            <person name="Broomall S.M."/>
            <person name="Bishop-Lilly K.A."/>
            <person name="Bruce D.C."/>
            <person name="Gibbons H.S."/>
            <person name="Coyne S.R."/>
            <person name="Lo C.C."/>
            <person name="Meincke L."/>
            <person name="Munk A.C."/>
            <person name="Koroleva G.I."/>
            <person name="Rosenzweig C.N."/>
            <person name="Palacios G.F."/>
            <person name="Redden C.L."/>
            <person name="Minogue T.D."/>
            <person name="Chain P.S."/>
        </authorList>
    </citation>
    <scope>NUCLEOTIDE SEQUENCE [LARGE SCALE GENOMIC DNA]</scope>
    <source>
        <strain evidence="2">ATCC 14581 / DSM 32 / JCM 2506 / NBRC 15308 / NCIMB 9376 / NCTC 10342 / NRRL B-14308 / VKM B-512</strain>
    </source>
</reference>
<dbReference type="HOGENOM" id="CLU_126545_0_0_9"/>
<dbReference type="EMBL" id="CP009920">
    <property type="protein sequence ID" value="AJI20549.1"/>
    <property type="molecule type" value="Genomic_DNA"/>
</dbReference>
<dbReference type="Pfam" id="PF14417">
    <property type="entry name" value="MEDS"/>
    <property type="match status" value="1"/>
</dbReference>
<dbReference type="InterPro" id="IPR025847">
    <property type="entry name" value="MEDS_domain"/>
</dbReference>
<sequence length="189" mass="22025">MKNQFAQLIQNNESVHIYYNIDDMRSYLDNLASYIVSGIEQERHTLVIESERLIPLIFEKLEGILTEDQLTYIHTINNFDYYCSSGSFQPAIIFEHLSKHLDPFYKNNTAFQIWAHVEWGQQEGIIPILEEFENEADKLVNKGGLHLVCAYDEERVPEVLKLALMKCHPYLILENKIIPSNLYVMTDAV</sequence>
<gene>
    <name evidence="1" type="ORF">BG04_702</name>
</gene>
<proteinExistence type="predicted"/>